<dbReference type="InterPro" id="IPR002559">
    <property type="entry name" value="Transposase_11"/>
</dbReference>
<dbReference type="Pfam" id="PF01609">
    <property type="entry name" value="DDE_Tnp_1"/>
    <property type="match status" value="1"/>
</dbReference>
<dbReference type="EMBL" id="ATBP01000853">
    <property type="protein sequence ID" value="ETR68719.1"/>
    <property type="molecule type" value="Genomic_DNA"/>
</dbReference>
<feature type="domain" description="Transposase IS4-like" evidence="1">
    <location>
        <begin position="493"/>
        <end position="701"/>
    </location>
</feature>
<evidence type="ECO:0000313" key="2">
    <source>
        <dbReference type="EMBL" id="ETR68719.1"/>
    </source>
</evidence>
<name>A0A1V1P1G5_9BACT</name>
<comment type="caution">
    <text evidence="2">The sequence shown here is derived from an EMBL/GenBank/DDBJ whole genome shotgun (WGS) entry which is preliminary data.</text>
</comment>
<gene>
    <name evidence="2" type="ORF">OMM_04396</name>
</gene>
<organism evidence="2 3">
    <name type="scientific">Candidatus Magnetoglobus multicellularis str. Araruama</name>
    <dbReference type="NCBI Taxonomy" id="890399"/>
    <lineage>
        <taxon>Bacteria</taxon>
        <taxon>Pseudomonadati</taxon>
        <taxon>Thermodesulfobacteriota</taxon>
        <taxon>Desulfobacteria</taxon>
        <taxon>Desulfobacterales</taxon>
        <taxon>Desulfobacteraceae</taxon>
        <taxon>Candidatus Magnetoglobus</taxon>
    </lineage>
</organism>
<evidence type="ECO:0000259" key="1">
    <source>
        <dbReference type="Pfam" id="PF01609"/>
    </source>
</evidence>
<dbReference type="AlphaFoldDB" id="A0A1V1P1G5"/>
<reference evidence="3" key="1">
    <citation type="submission" date="2012-11" db="EMBL/GenBank/DDBJ databases">
        <authorList>
            <person name="Lucero-Rivera Y.E."/>
            <person name="Tovar-Ramirez D."/>
        </authorList>
    </citation>
    <scope>NUCLEOTIDE SEQUENCE [LARGE SCALE GENOMIC DNA]</scope>
    <source>
        <strain evidence="3">Araruama</strain>
    </source>
</reference>
<proteinExistence type="predicted"/>
<dbReference type="GO" id="GO:0003677">
    <property type="term" value="F:DNA binding"/>
    <property type="evidence" value="ECO:0007669"/>
    <property type="project" value="InterPro"/>
</dbReference>
<dbReference type="Proteomes" id="UP000189670">
    <property type="component" value="Unassembled WGS sequence"/>
</dbReference>
<accession>A0A1V1P1G5</accession>
<evidence type="ECO:0000313" key="3">
    <source>
        <dbReference type="Proteomes" id="UP000189670"/>
    </source>
</evidence>
<dbReference type="GO" id="GO:0004803">
    <property type="term" value="F:transposase activity"/>
    <property type="evidence" value="ECO:0007669"/>
    <property type="project" value="InterPro"/>
</dbReference>
<dbReference type="GO" id="GO:0006313">
    <property type="term" value="P:DNA transposition"/>
    <property type="evidence" value="ECO:0007669"/>
    <property type="project" value="InterPro"/>
</dbReference>
<protein>
    <submittedName>
        <fullName evidence="2">Transposase</fullName>
    </submittedName>
</protein>
<sequence length="802" mass="93333">MILTKKSIQYFQSINSRVLKSMAKHQSKTPFHYEDEIFFAQYECLRSIWKSELPIKNACQKHNISKSSYYEIEKRFIANGLPGLFSFSNSCQQHLDLEQLVLLIKKARPQLSYTSIHRIAQVVPITESFSSRSLISKILQSHGYGISDMKDDINFWGKIQRTLDIWANLIEKPIGKRCSKKRKTTFLIDADVYHKRIELLRHLFYHPDTVPNEICFRFGISMPTYYRLIADYKTFGIWAVIASHSPGKQSLPPELQLSIIIDKLKHPEWSPELIIKAHKLKVSRHAVYRVITRWGLNDKSRNPIALDEYLSKEHFSEKESPFKPLKSACHLQSDETILATRRINRHFDLICNKMKIHPFQICDPGPFILAPFVNDLGVVQAFNTYGPVKLRGKEITNLALLNIFRILSGYRRISHLNSNSDRSVALASGIGMYGSTSKYYEDTVNFTFEQLHKLRCDLVARAKELGLIEGLHIGFDFHFKEFYGKHSSEKNLGKGPDKAGNMVPGFRPHIAWDLATNVIINIAYFQGGTRAPRIIHQFCEQNILPVLDPLALKELYIDSEYTKETDFHYYTDITFKNSEVFVSLRKNKQILKLINPAIENNQGWKKYNDEDDYKSIQVKLPKTGLEMKIVILRDRKDKSIKKMRCFGTTNLKLSSKDILRKYRFRWVIENGIKDLVGSYFIDEIFGLDPVKVEFEFYCVMVARLAYEYFLKELGGQYYNKVDGNKYTLNTMRNLLFEKRNCNIEQDLSGNFILTFLEGETNVSGIANDISRMLMSLKEKNKVLWWRNRSIFLRTKNQYNFST</sequence>